<keyword evidence="12" id="KW-1185">Reference proteome</keyword>
<comment type="caution">
    <text evidence="11">The sequence shown here is derived from an EMBL/GenBank/DDBJ whole genome shotgun (WGS) entry which is preliminary data.</text>
</comment>
<sequence length="339" mass="38750">MDNHTIEEISKPVAVVMCVYSYFLLAMGTSGNILLLLTLLFKKHHRRKPVPEIIPRHANLYPSCRVVSGNASDRLLMLLTTSDLCCLWVLVLRYLIILTSGGDIRTVSDSFCKIHTFSSMVCSNLSIALLCIFSVHRTIGIQWPLVSHTWLTKKRLNTYLVFALMIILLKHTSVLFLFQLSEIGQRKKCDLNDQWPTLGKVYYNIEFSTHCCLGYSVLIISNICLFVALKRKTRKNLVTTSRDKSGPNDATHKGINTARTLLFFTIIQLLTSVPFLVVIEFNDQLNLQMVPEQHKLTVYFGLLLAMFTNNAINYFLMIGISKTFMNEARDYFIHLKKLC</sequence>
<dbReference type="SUPFAM" id="SSF81321">
    <property type="entry name" value="Family A G protein-coupled receptor-like"/>
    <property type="match status" value="1"/>
</dbReference>
<evidence type="ECO:0000256" key="8">
    <source>
        <dbReference type="ARBA" id="ARBA00023224"/>
    </source>
</evidence>
<accession>A0A5J4NV70</accession>
<feature type="transmembrane region" description="Helical" evidence="9">
    <location>
        <begin position="156"/>
        <end position="178"/>
    </location>
</feature>
<evidence type="ECO:0000256" key="2">
    <source>
        <dbReference type="ARBA" id="ARBA00022475"/>
    </source>
</evidence>
<keyword evidence="4 9" id="KW-1133">Transmembrane helix</keyword>
<keyword evidence="8" id="KW-0807">Transducer</keyword>
<feature type="transmembrane region" description="Helical" evidence="9">
    <location>
        <begin position="116"/>
        <end position="135"/>
    </location>
</feature>
<comment type="subcellular location">
    <subcellularLocation>
        <location evidence="1">Cell membrane</location>
        <topology evidence="1">Multi-pass membrane protein</topology>
    </subcellularLocation>
</comment>
<gene>
    <name evidence="11" type="ORF">DEA37_0015010</name>
</gene>
<keyword evidence="3 9" id="KW-0812">Transmembrane</keyword>
<evidence type="ECO:0000256" key="4">
    <source>
        <dbReference type="ARBA" id="ARBA00022989"/>
    </source>
</evidence>
<keyword evidence="7" id="KW-0675">Receptor</keyword>
<feature type="transmembrane region" description="Helical" evidence="9">
    <location>
        <begin position="261"/>
        <end position="279"/>
    </location>
</feature>
<feature type="transmembrane region" description="Helical" evidence="9">
    <location>
        <begin position="207"/>
        <end position="229"/>
    </location>
</feature>
<keyword evidence="5" id="KW-0297">G-protein coupled receptor</keyword>
<keyword evidence="2" id="KW-1003">Cell membrane</keyword>
<dbReference type="AlphaFoldDB" id="A0A5J4NV70"/>
<protein>
    <recommendedName>
        <fullName evidence="10">G-protein coupled receptors family 1 profile domain-containing protein</fullName>
    </recommendedName>
</protein>
<dbReference type="GO" id="GO:0007218">
    <property type="term" value="P:neuropeptide signaling pathway"/>
    <property type="evidence" value="ECO:0007669"/>
    <property type="project" value="TreeGrafter"/>
</dbReference>
<evidence type="ECO:0000256" key="1">
    <source>
        <dbReference type="ARBA" id="ARBA00004651"/>
    </source>
</evidence>
<evidence type="ECO:0000256" key="6">
    <source>
        <dbReference type="ARBA" id="ARBA00023136"/>
    </source>
</evidence>
<feature type="transmembrane region" description="Helical" evidence="9">
    <location>
        <begin position="20"/>
        <end position="41"/>
    </location>
</feature>
<evidence type="ECO:0000256" key="7">
    <source>
        <dbReference type="ARBA" id="ARBA00023170"/>
    </source>
</evidence>
<evidence type="ECO:0000256" key="5">
    <source>
        <dbReference type="ARBA" id="ARBA00023040"/>
    </source>
</evidence>
<dbReference type="Proteomes" id="UP000324629">
    <property type="component" value="Unassembled WGS sequence"/>
</dbReference>
<dbReference type="PANTHER" id="PTHR24230">
    <property type="entry name" value="G-PROTEIN COUPLED RECEPTOR"/>
    <property type="match status" value="1"/>
</dbReference>
<evidence type="ECO:0000256" key="3">
    <source>
        <dbReference type="ARBA" id="ARBA00022692"/>
    </source>
</evidence>
<dbReference type="GO" id="GO:0008528">
    <property type="term" value="F:G protein-coupled peptide receptor activity"/>
    <property type="evidence" value="ECO:0007669"/>
    <property type="project" value="TreeGrafter"/>
</dbReference>
<evidence type="ECO:0000313" key="12">
    <source>
        <dbReference type="Proteomes" id="UP000324629"/>
    </source>
</evidence>
<organism evidence="11 12">
    <name type="scientific">Paragonimus westermani</name>
    <dbReference type="NCBI Taxonomy" id="34504"/>
    <lineage>
        <taxon>Eukaryota</taxon>
        <taxon>Metazoa</taxon>
        <taxon>Spiralia</taxon>
        <taxon>Lophotrochozoa</taxon>
        <taxon>Platyhelminthes</taxon>
        <taxon>Trematoda</taxon>
        <taxon>Digenea</taxon>
        <taxon>Plagiorchiida</taxon>
        <taxon>Troglotremata</taxon>
        <taxon>Troglotrematidae</taxon>
        <taxon>Paragonimus</taxon>
    </lineage>
</organism>
<keyword evidence="6 9" id="KW-0472">Membrane</keyword>
<dbReference type="InterPro" id="IPR000276">
    <property type="entry name" value="GPCR_Rhodpsn"/>
</dbReference>
<reference evidence="11 12" key="1">
    <citation type="journal article" date="2019" name="Gigascience">
        <title>Whole-genome sequence of the oriental lung fluke Paragonimus westermani.</title>
        <authorList>
            <person name="Oey H."/>
            <person name="Zakrzewski M."/>
            <person name="Narain K."/>
            <person name="Devi K.R."/>
            <person name="Agatsuma T."/>
            <person name="Nawaratna S."/>
            <person name="Gobert G.N."/>
            <person name="Jones M.K."/>
            <person name="Ragan M.A."/>
            <person name="McManus D.P."/>
            <person name="Krause L."/>
        </authorList>
    </citation>
    <scope>NUCLEOTIDE SEQUENCE [LARGE SCALE GENOMIC DNA]</scope>
    <source>
        <strain evidence="11 12">IND2009</strain>
    </source>
</reference>
<proteinExistence type="predicted"/>
<evidence type="ECO:0000313" key="11">
    <source>
        <dbReference type="EMBL" id="KAA3679232.1"/>
    </source>
</evidence>
<dbReference type="PROSITE" id="PS50262">
    <property type="entry name" value="G_PROTEIN_RECEP_F1_2"/>
    <property type="match status" value="1"/>
</dbReference>
<feature type="domain" description="G-protein coupled receptors family 1 profile" evidence="10">
    <location>
        <begin position="31"/>
        <end position="317"/>
    </location>
</feature>
<feature type="transmembrane region" description="Helical" evidence="9">
    <location>
        <begin position="75"/>
        <end position="96"/>
    </location>
</feature>
<dbReference type="InterPro" id="IPR017452">
    <property type="entry name" value="GPCR_Rhodpsn_7TM"/>
</dbReference>
<dbReference type="Gene3D" id="1.20.1070.10">
    <property type="entry name" value="Rhodopsin 7-helix transmembrane proteins"/>
    <property type="match status" value="1"/>
</dbReference>
<name>A0A5J4NV70_9TREM</name>
<dbReference type="Pfam" id="PF00001">
    <property type="entry name" value="7tm_1"/>
    <property type="match status" value="1"/>
</dbReference>
<dbReference type="GO" id="GO:0005886">
    <property type="term" value="C:plasma membrane"/>
    <property type="evidence" value="ECO:0007669"/>
    <property type="project" value="UniProtKB-SubCell"/>
</dbReference>
<dbReference type="CDD" id="cd00637">
    <property type="entry name" value="7tm_classA_rhodopsin-like"/>
    <property type="match status" value="1"/>
</dbReference>
<evidence type="ECO:0000259" key="10">
    <source>
        <dbReference type="PROSITE" id="PS50262"/>
    </source>
</evidence>
<dbReference type="EMBL" id="QNGE01000803">
    <property type="protein sequence ID" value="KAA3679232.1"/>
    <property type="molecule type" value="Genomic_DNA"/>
</dbReference>
<feature type="transmembrane region" description="Helical" evidence="9">
    <location>
        <begin position="299"/>
        <end position="320"/>
    </location>
</feature>
<evidence type="ECO:0000256" key="9">
    <source>
        <dbReference type="SAM" id="Phobius"/>
    </source>
</evidence>